<feature type="non-terminal residue" evidence="1">
    <location>
        <position position="50"/>
    </location>
</feature>
<organism evidence="1">
    <name type="scientific">uncultured Leptolyngbya sp</name>
    <dbReference type="NCBI Taxonomy" id="332963"/>
    <lineage>
        <taxon>Bacteria</taxon>
        <taxon>Bacillati</taxon>
        <taxon>Cyanobacteriota</taxon>
        <taxon>Cyanophyceae</taxon>
        <taxon>Leptolyngbyales</taxon>
        <taxon>Leptolyngbyaceae</taxon>
        <taxon>Leptolyngbya group</taxon>
        <taxon>Leptolyngbya</taxon>
        <taxon>environmental samples</taxon>
    </lineage>
</organism>
<gene>
    <name evidence="1" type="ORF">AVDCRST_MAG94-4065</name>
</gene>
<proteinExistence type="predicted"/>
<feature type="non-terminal residue" evidence="1">
    <location>
        <position position="1"/>
    </location>
</feature>
<protein>
    <submittedName>
        <fullName evidence="1">Uncharacterized protein</fullName>
    </submittedName>
</protein>
<dbReference type="AlphaFoldDB" id="A0A6J4MVB3"/>
<dbReference type="EMBL" id="CADCTY010001415">
    <property type="protein sequence ID" value="CAA9369820.1"/>
    <property type="molecule type" value="Genomic_DNA"/>
</dbReference>
<sequence length="50" mass="5629">CKAFSLTFQGLFALFPLRSSIHCTMGRSLLWRYFPVPAVTLGSACLFLFL</sequence>
<reference evidence="1" key="1">
    <citation type="submission" date="2020-02" db="EMBL/GenBank/DDBJ databases">
        <authorList>
            <person name="Meier V. D."/>
        </authorList>
    </citation>
    <scope>NUCLEOTIDE SEQUENCE</scope>
    <source>
        <strain evidence="1">AVDCRST_MAG94</strain>
    </source>
</reference>
<name>A0A6J4MVB3_9CYAN</name>
<accession>A0A6J4MVB3</accession>
<evidence type="ECO:0000313" key="1">
    <source>
        <dbReference type="EMBL" id="CAA9369820.1"/>
    </source>
</evidence>